<dbReference type="NCBIfam" id="TIGR01350">
    <property type="entry name" value="lipoamide_DH"/>
    <property type="match status" value="1"/>
</dbReference>
<feature type="disulfide bond" description="Redox-active" evidence="15">
    <location>
        <begin position="42"/>
        <end position="47"/>
    </location>
</feature>
<feature type="binding site" evidence="14">
    <location>
        <begin position="139"/>
        <end position="141"/>
    </location>
    <ligand>
        <name>FAD</name>
        <dbReference type="ChEBI" id="CHEBI:57692"/>
    </ligand>
</feature>
<comment type="similarity">
    <text evidence="2 16">Belongs to the class-I pyridine nucleotide-disulfide oxidoreductase family.</text>
</comment>
<protein>
    <recommendedName>
        <fullName evidence="4 16">Dihydrolipoyl dehydrogenase</fullName>
        <ecNumber evidence="3 16">1.8.1.4</ecNumber>
    </recommendedName>
</protein>
<keyword evidence="8 16" id="KW-0560">Oxidoreductase</keyword>
<feature type="binding site" evidence="14">
    <location>
        <position position="51"/>
    </location>
    <ligand>
        <name>FAD</name>
        <dbReference type="ChEBI" id="CHEBI:57692"/>
    </ligand>
</feature>
<gene>
    <name evidence="19" type="primary">lpdA</name>
    <name evidence="19" type="ORF">FNV44_06095</name>
</gene>
<dbReference type="SUPFAM" id="SSF55424">
    <property type="entry name" value="FAD/NAD-linked reductases, dimerisation (C-terminal) domain"/>
    <property type="match status" value="1"/>
</dbReference>
<dbReference type="EMBL" id="VKID01000002">
    <property type="protein sequence ID" value="TRX99271.1"/>
    <property type="molecule type" value="Genomic_DNA"/>
</dbReference>
<dbReference type="InterPro" id="IPR004099">
    <property type="entry name" value="Pyr_nucl-diS_OxRdtase_dimer"/>
</dbReference>
<feature type="domain" description="FAD/NAD(P)-binding" evidence="18">
    <location>
        <begin position="5"/>
        <end position="319"/>
    </location>
</feature>
<dbReference type="GO" id="GO:0006103">
    <property type="term" value="P:2-oxoglutarate metabolic process"/>
    <property type="evidence" value="ECO:0007669"/>
    <property type="project" value="TreeGrafter"/>
</dbReference>
<feature type="binding site" evidence="14">
    <location>
        <position position="304"/>
    </location>
    <ligand>
        <name>FAD</name>
        <dbReference type="ChEBI" id="CHEBI:57692"/>
    </ligand>
</feature>
<dbReference type="Gene3D" id="3.30.390.30">
    <property type="match status" value="1"/>
</dbReference>
<organism evidence="19 20">
    <name type="scientific">Acholeplasma laidlawii</name>
    <dbReference type="NCBI Taxonomy" id="2148"/>
    <lineage>
        <taxon>Bacteria</taxon>
        <taxon>Bacillati</taxon>
        <taxon>Mycoplasmatota</taxon>
        <taxon>Mollicutes</taxon>
        <taxon>Acholeplasmatales</taxon>
        <taxon>Acholeplasmataceae</taxon>
        <taxon>Acholeplasma</taxon>
    </lineage>
</organism>
<dbReference type="GO" id="GO:0005737">
    <property type="term" value="C:cytoplasm"/>
    <property type="evidence" value="ECO:0007669"/>
    <property type="project" value="UniProtKB-SubCell"/>
</dbReference>
<evidence type="ECO:0000256" key="9">
    <source>
        <dbReference type="ARBA" id="ARBA00023027"/>
    </source>
</evidence>
<evidence type="ECO:0000256" key="1">
    <source>
        <dbReference type="ARBA" id="ARBA00004496"/>
    </source>
</evidence>
<evidence type="ECO:0000256" key="14">
    <source>
        <dbReference type="PIRSR" id="PIRSR000350-3"/>
    </source>
</evidence>
<sequence length="458" mass="49039">MSKEYEIIIVGGGPGGYVAAIKAAQYGAKVALVEKEVVGGICLNHGCIPTKTFLKSAKVFNTVKKSMDFGVSTSGEVGFDWSKIVSRKDGVVKQLTNGVAFLLKKNGVDVYNGFGDIKSANEVVVNGESLKTKNVIIATGSSAVVPPIPGVKEAYEKGIVVTSRELLNVKNYPKSIVIVGGGVIGVEFATVFNSFGSKVTIIEMMDGILPTMDDDIRVAYAKTLKRDGIEILTKAEVKKVDDHKVTYSLDGKETTIEGDLILMSVGTRANSKGLEHLGLEMDRANIKTNEYLQTNVPGVYAIGDVNGKFMLAHVAEHEGITAVQHILKIGHAKMNYDQIPSAIYGFPEIAAIGLTEREAKARGLDYKVSKVPIAAIGKAVADGEKEGFVKLIVDKKYLEVLGAHIYAYNATELISEYAVAMTSEATAHEIAHAVHPHPTLSELTKEAAHGAIDKAIHI</sequence>
<comment type="subcellular location">
    <subcellularLocation>
        <location evidence="1">Cytoplasm</location>
    </subcellularLocation>
</comment>
<dbReference type="PROSITE" id="PS00076">
    <property type="entry name" value="PYRIDINE_REDOX_1"/>
    <property type="match status" value="1"/>
</dbReference>
<dbReference type="EC" id="1.8.1.4" evidence="3 16"/>
<evidence type="ECO:0000256" key="11">
    <source>
        <dbReference type="ARBA" id="ARBA00023284"/>
    </source>
</evidence>
<keyword evidence="11 16" id="KW-0676">Redox-active center</keyword>
<feature type="binding site" evidence="14">
    <location>
        <begin position="310"/>
        <end position="313"/>
    </location>
    <ligand>
        <name>FAD</name>
        <dbReference type="ChEBI" id="CHEBI:57692"/>
    </ligand>
</feature>
<dbReference type="FunFam" id="3.30.390.30:FF:000001">
    <property type="entry name" value="Dihydrolipoyl dehydrogenase"/>
    <property type="match status" value="1"/>
</dbReference>
<dbReference type="InterPro" id="IPR006258">
    <property type="entry name" value="Lipoamide_DH"/>
</dbReference>
<dbReference type="GeneID" id="41339442"/>
<accession>A0A553IGG0</accession>
<keyword evidence="14" id="KW-0547">Nucleotide-binding</keyword>
<evidence type="ECO:0000256" key="15">
    <source>
        <dbReference type="PIRSR" id="PIRSR000350-4"/>
    </source>
</evidence>
<evidence type="ECO:0000256" key="16">
    <source>
        <dbReference type="RuleBase" id="RU003692"/>
    </source>
</evidence>
<comment type="catalytic activity">
    <reaction evidence="12 16">
        <text>N(6)-[(R)-dihydrolipoyl]-L-lysyl-[protein] + NAD(+) = N(6)-[(R)-lipoyl]-L-lysyl-[protein] + NADH + H(+)</text>
        <dbReference type="Rhea" id="RHEA:15045"/>
        <dbReference type="Rhea" id="RHEA-COMP:10474"/>
        <dbReference type="Rhea" id="RHEA-COMP:10475"/>
        <dbReference type="ChEBI" id="CHEBI:15378"/>
        <dbReference type="ChEBI" id="CHEBI:57540"/>
        <dbReference type="ChEBI" id="CHEBI:57945"/>
        <dbReference type="ChEBI" id="CHEBI:83099"/>
        <dbReference type="ChEBI" id="CHEBI:83100"/>
        <dbReference type="EC" id="1.8.1.4"/>
    </reaction>
</comment>
<dbReference type="InterPro" id="IPR023753">
    <property type="entry name" value="FAD/NAD-binding_dom"/>
</dbReference>
<dbReference type="PIRSF" id="PIRSF000350">
    <property type="entry name" value="Mercury_reductase_MerA"/>
    <property type="match status" value="1"/>
</dbReference>
<evidence type="ECO:0000256" key="6">
    <source>
        <dbReference type="ARBA" id="ARBA00022630"/>
    </source>
</evidence>
<dbReference type="Gene3D" id="3.50.50.60">
    <property type="entry name" value="FAD/NAD(P)-binding domain"/>
    <property type="match status" value="2"/>
</dbReference>
<comment type="caution">
    <text evidence="19">The sequence shown here is derived from an EMBL/GenBank/DDBJ whole genome shotgun (WGS) entry which is preliminary data.</text>
</comment>
<evidence type="ECO:0000256" key="8">
    <source>
        <dbReference type="ARBA" id="ARBA00023002"/>
    </source>
</evidence>
<feature type="binding site" evidence="14">
    <location>
        <position position="115"/>
    </location>
    <ligand>
        <name>FAD</name>
        <dbReference type="ChEBI" id="CHEBI:57692"/>
    </ligand>
</feature>
<feature type="binding site" evidence="14">
    <location>
        <position position="203"/>
    </location>
    <ligand>
        <name>NAD(+)</name>
        <dbReference type="ChEBI" id="CHEBI:57540"/>
    </ligand>
</feature>
<evidence type="ECO:0000256" key="2">
    <source>
        <dbReference type="ARBA" id="ARBA00007532"/>
    </source>
</evidence>
<dbReference type="RefSeq" id="WP_012243235.1">
    <property type="nucleotide sequence ID" value="NZ_CP103951.1"/>
</dbReference>
<evidence type="ECO:0000313" key="19">
    <source>
        <dbReference type="EMBL" id="TRX99271.1"/>
    </source>
</evidence>
<dbReference type="PANTHER" id="PTHR22912">
    <property type="entry name" value="DISULFIDE OXIDOREDUCTASE"/>
    <property type="match status" value="1"/>
</dbReference>
<dbReference type="SUPFAM" id="SSF51905">
    <property type="entry name" value="FAD/NAD(P)-binding domain"/>
    <property type="match status" value="1"/>
</dbReference>
<reference evidence="19 20" key="1">
    <citation type="submission" date="2019-07" db="EMBL/GenBank/DDBJ databases">
        <title>Genome sequence of Acholeplasma laidlawii strain with increased resistance to erythromycin.</title>
        <authorList>
            <person name="Medvedeva E.S."/>
            <person name="Baranova N.B."/>
            <person name="Siniagina M.N."/>
            <person name="Mouzykantov A."/>
            <person name="Chernova O.A."/>
            <person name="Chernov V.M."/>
        </authorList>
    </citation>
    <scope>NUCLEOTIDE SEQUENCE [LARGE SCALE GENOMIC DNA]</scope>
    <source>
        <strain evidence="19 20">PG8REry</strain>
    </source>
</reference>
<evidence type="ECO:0000313" key="20">
    <source>
        <dbReference type="Proteomes" id="UP000315938"/>
    </source>
</evidence>
<evidence type="ECO:0000256" key="3">
    <source>
        <dbReference type="ARBA" id="ARBA00012608"/>
    </source>
</evidence>
<dbReference type="GO" id="GO:0004148">
    <property type="term" value="F:dihydrolipoyl dehydrogenase (NADH) activity"/>
    <property type="evidence" value="ECO:0007669"/>
    <property type="project" value="UniProtKB-EC"/>
</dbReference>
<dbReference type="OMA" id="HMVGDRM"/>
<evidence type="ECO:0000256" key="13">
    <source>
        <dbReference type="PIRSR" id="PIRSR000350-2"/>
    </source>
</evidence>
<keyword evidence="9 14" id="KW-0520">NAD</keyword>
<keyword evidence="5" id="KW-0963">Cytoplasm</keyword>
<evidence type="ECO:0000256" key="7">
    <source>
        <dbReference type="ARBA" id="ARBA00022827"/>
    </source>
</evidence>
<name>A0A553IGG0_ACHLA</name>
<dbReference type="Proteomes" id="UP000315938">
    <property type="component" value="Unassembled WGS sequence"/>
</dbReference>
<keyword evidence="10" id="KW-1015">Disulfide bond</keyword>
<evidence type="ECO:0000256" key="10">
    <source>
        <dbReference type="ARBA" id="ARBA00023157"/>
    </source>
</evidence>
<feature type="binding site" evidence="14">
    <location>
        <position position="266"/>
    </location>
    <ligand>
        <name>NAD(+)</name>
        <dbReference type="ChEBI" id="CHEBI:57540"/>
    </ligand>
</feature>
<evidence type="ECO:0000256" key="5">
    <source>
        <dbReference type="ARBA" id="ARBA00022490"/>
    </source>
</evidence>
<comment type="cofactor">
    <cofactor evidence="14 16">
        <name>FAD</name>
        <dbReference type="ChEBI" id="CHEBI:57692"/>
    </cofactor>
    <text evidence="14 16">Binds 1 FAD per subunit.</text>
</comment>
<evidence type="ECO:0000259" key="18">
    <source>
        <dbReference type="Pfam" id="PF07992"/>
    </source>
</evidence>
<dbReference type="PRINTS" id="PR00411">
    <property type="entry name" value="PNDRDTASEI"/>
</dbReference>
<keyword evidence="7 14" id="KW-0274">FAD</keyword>
<dbReference type="Pfam" id="PF07992">
    <property type="entry name" value="Pyr_redox_2"/>
    <property type="match status" value="1"/>
</dbReference>
<dbReference type="InterPro" id="IPR012999">
    <property type="entry name" value="Pyr_OxRdtase_I_AS"/>
</dbReference>
<evidence type="ECO:0000256" key="12">
    <source>
        <dbReference type="ARBA" id="ARBA00049187"/>
    </source>
</evidence>
<evidence type="ECO:0000256" key="4">
    <source>
        <dbReference type="ARBA" id="ARBA00016961"/>
    </source>
</evidence>
<evidence type="ECO:0000259" key="17">
    <source>
        <dbReference type="Pfam" id="PF02852"/>
    </source>
</evidence>
<proteinExistence type="inferred from homology"/>
<keyword evidence="6 16" id="KW-0285">Flavoprotein</keyword>
<dbReference type="InterPro" id="IPR050151">
    <property type="entry name" value="Class-I_Pyr_Nuc-Dis_Oxidored"/>
</dbReference>
<dbReference type="InterPro" id="IPR001100">
    <property type="entry name" value="Pyr_nuc-diS_OxRdtase"/>
</dbReference>
<comment type="miscellaneous">
    <text evidence="16">The active site is a redox-active disulfide bond.</text>
</comment>
<dbReference type="AlphaFoldDB" id="A0A553IGG0"/>
<feature type="binding site" evidence="14">
    <location>
        <begin position="180"/>
        <end position="187"/>
    </location>
    <ligand>
        <name>NAD(+)</name>
        <dbReference type="ChEBI" id="CHEBI:57540"/>
    </ligand>
</feature>
<dbReference type="GO" id="GO:0050660">
    <property type="term" value="F:flavin adenine dinucleotide binding"/>
    <property type="evidence" value="ECO:0007669"/>
    <property type="project" value="InterPro"/>
</dbReference>
<dbReference type="InterPro" id="IPR036188">
    <property type="entry name" value="FAD/NAD-bd_sf"/>
</dbReference>
<dbReference type="PANTHER" id="PTHR22912:SF217">
    <property type="entry name" value="DIHYDROLIPOYL DEHYDROGENASE"/>
    <property type="match status" value="1"/>
</dbReference>
<dbReference type="Pfam" id="PF02852">
    <property type="entry name" value="Pyr_redox_dim"/>
    <property type="match status" value="1"/>
</dbReference>
<dbReference type="InterPro" id="IPR016156">
    <property type="entry name" value="FAD/NAD-linked_Rdtase_dimer_sf"/>
</dbReference>
<feature type="active site" description="Proton acceptor" evidence="13">
    <location>
        <position position="437"/>
    </location>
</feature>
<feature type="domain" description="Pyridine nucleotide-disulphide oxidoreductase dimerisation" evidence="17">
    <location>
        <begin position="339"/>
        <end position="448"/>
    </location>
</feature>
<dbReference type="PRINTS" id="PR00368">
    <property type="entry name" value="FADPNR"/>
</dbReference>